<dbReference type="SUPFAM" id="SSF63712">
    <property type="entry name" value="Nicotinic receptor ligand binding domain-like"/>
    <property type="match status" value="1"/>
</dbReference>
<proteinExistence type="predicted"/>
<feature type="chain" id="PRO_5012578790" evidence="4">
    <location>
        <begin position="30"/>
        <end position="442"/>
    </location>
</feature>
<keyword evidence="3" id="KW-0812">Transmembrane</keyword>
<dbReference type="GO" id="GO:0016020">
    <property type="term" value="C:membrane"/>
    <property type="evidence" value="ECO:0007669"/>
    <property type="project" value="UniProtKB-SubCell"/>
</dbReference>
<dbReference type="Gene3D" id="2.70.170.10">
    <property type="entry name" value="Neurotransmitter-gated ion-channel ligand-binding domain"/>
    <property type="match status" value="1"/>
</dbReference>
<feature type="transmembrane region" description="Helical" evidence="3">
    <location>
        <begin position="273"/>
        <end position="297"/>
    </location>
</feature>
<dbReference type="EMBL" id="LNIX01000001">
    <property type="protein sequence ID" value="OXA62958.1"/>
    <property type="molecule type" value="Genomic_DNA"/>
</dbReference>
<dbReference type="AlphaFoldDB" id="A0A226F0F0"/>
<evidence type="ECO:0000256" key="1">
    <source>
        <dbReference type="ARBA" id="ARBA00004141"/>
    </source>
</evidence>
<reference evidence="6 7" key="1">
    <citation type="submission" date="2015-12" db="EMBL/GenBank/DDBJ databases">
        <title>The genome of Folsomia candida.</title>
        <authorList>
            <person name="Faddeeva A."/>
            <person name="Derks M.F."/>
            <person name="Anvar Y."/>
            <person name="Smit S."/>
            <person name="Van Straalen N."/>
            <person name="Roelofs D."/>
        </authorList>
    </citation>
    <scope>NUCLEOTIDE SEQUENCE [LARGE SCALE GENOMIC DNA]</scope>
    <source>
        <strain evidence="6 7">VU population</strain>
        <tissue evidence="6">Whole body</tissue>
    </source>
</reference>
<feature type="signal peptide" evidence="4">
    <location>
        <begin position="1"/>
        <end position="29"/>
    </location>
</feature>
<sequence>MSISRFGKYLETLLVILLLFAAILVNSSAVTPQGQGDATDLLQTSLIRPNSSDDAPLEVRVHFVLHHVAINVDDFDMTLTMDVFEEWTHSNSVSVSPEVRINRNDDAQITNETHDKRTDYDVAVVNARESTILKTLMRSDGNGSTTKLTKLEITTSCSMNFFYFPFDKQTCAIKIIPGESSSKKIAYAIDSTNHPLTKITELDNLRLYSLTKYKISQGVLLDEFGVYNQSSIEIQLMFYRQFERSLSFLYFPVVALMTISCMALFVKPNLHSVYITLASFMTMVVWIISCDMTHAGFTTMLDHYHFLCLNLSLNAVSVALMIHLFMQSGTSTQKSSGAVLEKSESDQSDNFTDVKLELNSITTSNTTNGYIQKTNKDDEEIKSENDPEAHIRAMGKFKQFIYFKSAKPAKYQLPIIFTLINVIYAVWIIIARVHTPSGFESF</sequence>
<organism evidence="6 7">
    <name type="scientific">Folsomia candida</name>
    <name type="common">Springtail</name>
    <dbReference type="NCBI Taxonomy" id="158441"/>
    <lineage>
        <taxon>Eukaryota</taxon>
        <taxon>Metazoa</taxon>
        <taxon>Ecdysozoa</taxon>
        <taxon>Arthropoda</taxon>
        <taxon>Hexapoda</taxon>
        <taxon>Collembola</taxon>
        <taxon>Entomobryomorpha</taxon>
        <taxon>Isotomoidea</taxon>
        <taxon>Isotomidae</taxon>
        <taxon>Proisotominae</taxon>
        <taxon>Folsomia</taxon>
    </lineage>
</organism>
<feature type="transmembrane region" description="Helical" evidence="3">
    <location>
        <begin position="413"/>
        <end position="433"/>
    </location>
</feature>
<evidence type="ECO:0000256" key="2">
    <source>
        <dbReference type="ARBA" id="ARBA00023136"/>
    </source>
</evidence>
<dbReference type="GO" id="GO:0005230">
    <property type="term" value="F:extracellular ligand-gated monoatomic ion channel activity"/>
    <property type="evidence" value="ECO:0007669"/>
    <property type="project" value="InterPro"/>
</dbReference>
<feature type="transmembrane region" description="Helical" evidence="3">
    <location>
        <begin position="248"/>
        <end position="266"/>
    </location>
</feature>
<dbReference type="GO" id="GO:0004888">
    <property type="term" value="F:transmembrane signaling receptor activity"/>
    <property type="evidence" value="ECO:0007669"/>
    <property type="project" value="InterPro"/>
</dbReference>
<dbReference type="InterPro" id="IPR006202">
    <property type="entry name" value="Neur_chan_lig-bd"/>
</dbReference>
<feature type="domain" description="Neurotransmitter-gated ion-channel ligand-binding" evidence="5">
    <location>
        <begin position="128"/>
        <end position="235"/>
    </location>
</feature>
<dbReference type="Proteomes" id="UP000198287">
    <property type="component" value="Unassembled WGS sequence"/>
</dbReference>
<dbReference type="InterPro" id="IPR036734">
    <property type="entry name" value="Neur_chan_lig-bd_sf"/>
</dbReference>
<name>A0A226F0F0_FOLCA</name>
<comment type="caution">
    <text evidence="6">The sequence shown here is derived from an EMBL/GenBank/DDBJ whole genome shotgun (WGS) entry which is preliminary data.</text>
</comment>
<dbReference type="PANTHER" id="PTHR18945">
    <property type="entry name" value="NEUROTRANSMITTER GATED ION CHANNEL"/>
    <property type="match status" value="1"/>
</dbReference>
<feature type="transmembrane region" description="Helical" evidence="3">
    <location>
        <begin position="303"/>
        <end position="326"/>
    </location>
</feature>
<dbReference type="InterPro" id="IPR018000">
    <property type="entry name" value="Neurotransmitter_ion_chnl_CS"/>
</dbReference>
<evidence type="ECO:0000256" key="4">
    <source>
        <dbReference type="SAM" id="SignalP"/>
    </source>
</evidence>
<evidence type="ECO:0000313" key="6">
    <source>
        <dbReference type="EMBL" id="OXA62958.1"/>
    </source>
</evidence>
<evidence type="ECO:0000256" key="3">
    <source>
        <dbReference type="SAM" id="Phobius"/>
    </source>
</evidence>
<accession>A0A226F0F0</accession>
<keyword evidence="2 3" id="KW-0472">Membrane</keyword>
<evidence type="ECO:0000313" key="7">
    <source>
        <dbReference type="Proteomes" id="UP000198287"/>
    </source>
</evidence>
<dbReference type="InterPro" id="IPR006201">
    <property type="entry name" value="Neur_channel"/>
</dbReference>
<dbReference type="PROSITE" id="PS00236">
    <property type="entry name" value="NEUROTR_ION_CHANNEL"/>
    <property type="match status" value="1"/>
</dbReference>
<keyword evidence="7" id="KW-1185">Reference proteome</keyword>
<dbReference type="Pfam" id="PF02931">
    <property type="entry name" value="Neur_chan_LBD"/>
    <property type="match status" value="1"/>
</dbReference>
<keyword evidence="3" id="KW-1133">Transmembrane helix</keyword>
<gene>
    <name evidence="6" type="ORF">Fcan01_03068</name>
</gene>
<keyword evidence="4" id="KW-0732">Signal</keyword>
<comment type="subcellular location">
    <subcellularLocation>
        <location evidence="1">Membrane</location>
        <topology evidence="1">Multi-pass membrane protein</topology>
    </subcellularLocation>
</comment>
<evidence type="ECO:0000259" key="5">
    <source>
        <dbReference type="Pfam" id="PF02931"/>
    </source>
</evidence>
<protein>
    <submittedName>
        <fullName evidence="6">Glutamate-gated chloride channel</fullName>
    </submittedName>
</protein>